<accession>A0A6G1PVI2</accession>
<reference evidence="2" key="2">
    <citation type="submission" date="2019-02" db="EMBL/GenBank/DDBJ databases">
        <title>Opniocepnalus argus Var Kimnra genome.</title>
        <authorList>
            <person name="Zhou C."/>
            <person name="Xiao S."/>
        </authorList>
    </citation>
    <scope>NUCLEOTIDE SEQUENCE [LARGE SCALE GENOMIC DNA]</scope>
</reference>
<sequence>MIHNMPEGKVRTRGCILDVKWWLNDGMICFQVFLFELHIQPRMAQNDMCGSRKWTTAFGKEADAQNCF</sequence>
<keyword evidence="2" id="KW-1185">Reference proteome</keyword>
<reference evidence="1 2" key="1">
    <citation type="submission" date="2019-02" db="EMBL/GenBank/DDBJ databases">
        <title>Opniocepnalus argus genome.</title>
        <authorList>
            <person name="Zhou C."/>
            <person name="Xiao S."/>
        </authorList>
    </citation>
    <scope>NUCLEOTIDE SEQUENCE [LARGE SCALE GENOMIC DNA]</scope>
    <source>
        <strain evidence="1">OARG1902GOOAL</strain>
        <tissue evidence="1">Muscle</tissue>
    </source>
</reference>
<protein>
    <submittedName>
        <fullName evidence="1">Uncharacterized protein</fullName>
    </submittedName>
</protein>
<organism evidence="1 2">
    <name type="scientific">Channa argus</name>
    <name type="common">Northern snakehead</name>
    <name type="synonym">Ophicephalus argus</name>
    <dbReference type="NCBI Taxonomy" id="215402"/>
    <lineage>
        <taxon>Eukaryota</taxon>
        <taxon>Metazoa</taxon>
        <taxon>Chordata</taxon>
        <taxon>Craniata</taxon>
        <taxon>Vertebrata</taxon>
        <taxon>Euteleostomi</taxon>
        <taxon>Actinopterygii</taxon>
        <taxon>Neopterygii</taxon>
        <taxon>Teleostei</taxon>
        <taxon>Neoteleostei</taxon>
        <taxon>Acanthomorphata</taxon>
        <taxon>Anabantaria</taxon>
        <taxon>Anabantiformes</taxon>
        <taxon>Channoidei</taxon>
        <taxon>Channidae</taxon>
        <taxon>Channa</taxon>
    </lineage>
</organism>
<gene>
    <name evidence="1" type="ORF">EXN66_Car009923</name>
</gene>
<dbReference type="EMBL" id="CM015720">
    <property type="protein sequence ID" value="KAF3694247.1"/>
    <property type="molecule type" value="Genomic_DNA"/>
</dbReference>
<evidence type="ECO:0000313" key="2">
    <source>
        <dbReference type="Proteomes" id="UP000503349"/>
    </source>
</evidence>
<evidence type="ECO:0000313" key="1">
    <source>
        <dbReference type="EMBL" id="KAF3694247.1"/>
    </source>
</evidence>
<proteinExistence type="predicted"/>
<dbReference type="Proteomes" id="UP000503349">
    <property type="component" value="Chromosome 9"/>
</dbReference>
<dbReference type="AlphaFoldDB" id="A0A6G1PVI2"/>
<name>A0A6G1PVI2_CHAAH</name>